<evidence type="ECO:0000313" key="7">
    <source>
        <dbReference type="EMBL" id="MFC3913997.1"/>
    </source>
</evidence>
<keyword evidence="6" id="KW-1133">Transmembrane helix</keyword>
<comment type="pathway">
    <text evidence="6">Bacterial outer membrane biogenesis; lipopolysaccharide biosynthesis.</text>
</comment>
<comment type="caution">
    <text evidence="7">The sequence shown here is derived from an EMBL/GenBank/DDBJ whole genome shotgun (WGS) entry which is preliminary data.</text>
</comment>
<dbReference type="HAMAP" id="MF_01944">
    <property type="entry name" value="Lipid_A_LpxM"/>
    <property type="match status" value="1"/>
</dbReference>
<dbReference type="EMBL" id="JBHSAF010000014">
    <property type="protein sequence ID" value="MFC3913997.1"/>
    <property type="molecule type" value="Genomic_DNA"/>
</dbReference>
<dbReference type="PANTHER" id="PTHR30606">
    <property type="entry name" value="LIPID A BIOSYNTHESIS LAUROYL ACYLTRANSFERASE"/>
    <property type="match status" value="1"/>
</dbReference>
<comment type="similarity">
    <text evidence="6">Belongs to the LpxL/LpxM/LpxP family. LpxM subfamily.</text>
</comment>
<comment type="pathway">
    <text evidence="6">Glycolipid biosynthesis; KDO(2)-lipid A biosynthesis; KDO(2)-lipid A from CMP-3-deoxy-D-manno-octulosonate and lipid IV(A): step 4/4.</text>
</comment>
<dbReference type="PANTHER" id="PTHR30606:SF4">
    <property type="entry name" value="LIPID A BIOSYNTHESIS MYRISTOYLTRANSFERASE"/>
    <property type="match status" value="1"/>
</dbReference>
<dbReference type="Proteomes" id="UP001595692">
    <property type="component" value="Unassembled WGS sequence"/>
</dbReference>
<keyword evidence="6" id="KW-0812">Transmembrane</keyword>
<dbReference type="RefSeq" id="WP_377153905.1">
    <property type="nucleotide sequence ID" value="NZ_JBHSAF010000014.1"/>
</dbReference>
<accession>A0ABV8CQ25</accession>
<evidence type="ECO:0000256" key="1">
    <source>
        <dbReference type="ARBA" id="ARBA00022475"/>
    </source>
</evidence>
<reference evidence="8" key="1">
    <citation type="journal article" date="2019" name="Int. J. Syst. Evol. Microbiol.">
        <title>The Global Catalogue of Microorganisms (GCM) 10K type strain sequencing project: providing services to taxonomists for standard genome sequencing and annotation.</title>
        <authorList>
            <consortium name="The Broad Institute Genomics Platform"/>
            <consortium name="The Broad Institute Genome Sequencing Center for Infectious Disease"/>
            <person name="Wu L."/>
            <person name="Ma J."/>
        </authorList>
    </citation>
    <scope>NUCLEOTIDE SEQUENCE [LARGE SCALE GENOMIC DNA]</scope>
    <source>
        <strain evidence="8">CCUG 54939</strain>
    </source>
</reference>
<gene>
    <name evidence="6 7" type="primary">lpxM</name>
    <name evidence="7" type="synonym">msbB</name>
    <name evidence="7" type="ORF">ACFOSS_11030</name>
</gene>
<dbReference type="NCBIfam" id="TIGR02208">
    <property type="entry name" value="lipid_A_msbB"/>
    <property type="match status" value="1"/>
</dbReference>
<keyword evidence="6" id="KW-0448">Lipopolysaccharide biosynthesis</keyword>
<keyword evidence="8" id="KW-1185">Reference proteome</keyword>
<protein>
    <recommendedName>
        <fullName evidence="6">Lipid A biosynthesis acyltransferase</fullName>
        <ecNumber evidence="6">2.3.1.243</ecNumber>
    </recommendedName>
    <alternativeName>
        <fullName evidence="6">Kdo(2)-lauroyl-lipid IV(A) acyltransferase</fullName>
    </alternativeName>
</protein>
<organism evidence="7 8">
    <name type="scientific">Pseudaeromonas sharmana</name>
    <dbReference type="NCBI Taxonomy" id="328412"/>
    <lineage>
        <taxon>Bacteria</taxon>
        <taxon>Pseudomonadati</taxon>
        <taxon>Pseudomonadota</taxon>
        <taxon>Gammaproteobacteria</taxon>
        <taxon>Aeromonadales</taxon>
        <taxon>Aeromonadaceae</taxon>
        <taxon>Pseudaeromonas</taxon>
    </lineage>
</organism>
<keyword evidence="1 6" id="KW-1003">Cell membrane</keyword>
<dbReference type="Pfam" id="PF03279">
    <property type="entry name" value="Lip_A_acyltrans"/>
    <property type="match status" value="1"/>
</dbReference>
<feature type="short sequence motif" description="HXXXXD motif" evidence="6">
    <location>
        <begin position="137"/>
        <end position="142"/>
    </location>
</feature>
<dbReference type="PIRSF" id="PIRSF026649">
    <property type="entry name" value="MsbB"/>
    <property type="match status" value="1"/>
</dbReference>
<evidence type="ECO:0000313" key="8">
    <source>
        <dbReference type="Proteomes" id="UP001595692"/>
    </source>
</evidence>
<evidence type="ECO:0000256" key="2">
    <source>
        <dbReference type="ARBA" id="ARBA00022519"/>
    </source>
</evidence>
<dbReference type="InterPro" id="IPR011921">
    <property type="entry name" value="Lipid_A_MsbB"/>
</dbReference>
<dbReference type="InterPro" id="IPR004960">
    <property type="entry name" value="LipA_acyltrans"/>
</dbReference>
<evidence type="ECO:0000256" key="6">
    <source>
        <dbReference type="HAMAP-Rule" id="MF_01944"/>
    </source>
</evidence>
<name>A0ABV8CQ25_9GAMM</name>
<keyword evidence="2 6" id="KW-0997">Cell inner membrane</keyword>
<comment type="catalytic activity">
    <reaction evidence="6">
        <text>an alpha-Kdo-(2-&gt;4)-alpha-Kdo-(2-&gt;6)-(acyl)-lipid IVA + a fatty acyl-[ACP] = an alpha-Kdo-(2-&gt;4)-alpha-Kdo-(2-&gt;6)-lipid A + holo-[ACP]</text>
        <dbReference type="Rhea" id="RHEA:69400"/>
        <dbReference type="Rhea" id="RHEA-COMP:9685"/>
        <dbReference type="Rhea" id="RHEA-COMP:14125"/>
        <dbReference type="ChEBI" id="CHEBI:64479"/>
        <dbReference type="ChEBI" id="CHEBI:138651"/>
        <dbReference type="ChEBI" id="CHEBI:176430"/>
        <dbReference type="ChEBI" id="CHEBI:176431"/>
        <dbReference type="EC" id="2.3.1.243"/>
    </reaction>
</comment>
<dbReference type="CDD" id="cd07984">
    <property type="entry name" value="LPLAT_LABLAT-like"/>
    <property type="match status" value="1"/>
</dbReference>
<keyword evidence="3 6" id="KW-0808">Transferase</keyword>
<evidence type="ECO:0000256" key="3">
    <source>
        <dbReference type="ARBA" id="ARBA00022679"/>
    </source>
</evidence>
<evidence type="ECO:0000256" key="5">
    <source>
        <dbReference type="ARBA" id="ARBA00023315"/>
    </source>
</evidence>
<proteinExistence type="inferred from homology"/>
<evidence type="ECO:0000256" key="4">
    <source>
        <dbReference type="ARBA" id="ARBA00023136"/>
    </source>
</evidence>
<dbReference type="NCBIfam" id="NF006507">
    <property type="entry name" value="PRK08943.1"/>
    <property type="match status" value="1"/>
</dbReference>
<dbReference type="EC" id="2.3.1.243" evidence="6"/>
<comment type="function">
    <text evidence="6">Catalyzes the transfer of an acyl chain from an acyl-[acyl-carrier-protein] (ACP) to a Kdo(2)-(acyl)-lipid IV(A) to form a Kdo(2)-lipid A.</text>
</comment>
<keyword evidence="5 6" id="KW-0012">Acyltransferase</keyword>
<sequence>MHQDPAAFDTRFDSDLLHPRHWPTWLMLALMCLFAWVPTRWRDALARKLAPLAVRLAKKPCRVARTNLAICFPALSVEQREALLLANMTKGLQCMLAFGVPTFRSRRTLLSRYRVTGWEHVQAAEASGKPIIFLMPHAWAVDMAGLYISAQGLKMCTMMHSVPNKLYDWFINRQRRFFGGTVYERSAGLKPIIRNLKQGYHFFYLPDQDHGPEGSLFVPFFGRMKATLPALPKLCKLTQAVVVPMFIAYDDHLGGYQIEFSPALSDYPGQDIATDTLRMNQIIEQQVARFSADYMWFLKYFRSRPVDDPGRTYD</sequence>
<comment type="subcellular location">
    <subcellularLocation>
        <location evidence="6">Cell inner membrane</location>
        <topology evidence="6">Single-pass membrane protein</topology>
    </subcellularLocation>
</comment>
<keyword evidence="4 6" id="KW-0472">Membrane</keyword>
<feature type="transmembrane region" description="Helical" evidence="6">
    <location>
        <begin position="22"/>
        <end position="39"/>
    </location>
</feature>
<dbReference type="GO" id="GO:0016746">
    <property type="term" value="F:acyltransferase activity"/>
    <property type="evidence" value="ECO:0007669"/>
    <property type="project" value="UniProtKB-KW"/>
</dbReference>